<dbReference type="AlphaFoldDB" id="A0A9X4D3K8"/>
<dbReference type="RefSeq" id="WP_237144594.1">
    <property type="nucleotide sequence ID" value="NZ_JANIAN010000043.1"/>
</dbReference>
<name>A0A9X4D3K8_9PSED</name>
<sequence length="47" mass="5164">MNQAGLLLLLWDALQHRETTFGQVLDLSAACGLDGRRVLADHFRGIA</sequence>
<accession>A0A9X4D3K8</accession>
<evidence type="ECO:0000313" key="1">
    <source>
        <dbReference type="EMBL" id="MDD2109261.1"/>
    </source>
</evidence>
<dbReference type="EMBL" id="JANIAN010000043">
    <property type="protein sequence ID" value="MDD2109261.1"/>
    <property type="molecule type" value="Genomic_DNA"/>
</dbReference>
<reference evidence="1" key="1">
    <citation type="submission" date="2022-07" db="EMBL/GenBank/DDBJ databases">
        <title>Multi-strain Analysis of Pseudomonas putida Reveals Metabolic and Genetic Diversity.</title>
        <authorList>
            <person name="Monk J.M."/>
        </authorList>
    </citation>
    <scope>NUCLEOTIDE SEQUENCE</scope>
    <source>
        <strain evidence="1">17514</strain>
    </source>
</reference>
<gene>
    <name evidence="1" type="ORF">NP533_24055</name>
</gene>
<comment type="caution">
    <text evidence="1">The sequence shown here is derived from an EMBL/GenBank/DDBJ whole genome shotgun (WGS) entry which is preliminary data.</text>
</comment>
<proteinExistence type="predicted"/>
<dbReference type="Proteomes" id="UP001150678">
    <property type="component" value="Unassembled WGS sequence"/>
</dbReference>
<protein>
    <submittedName>
        <fullName evidence="1">Uncharacterized protein</fullName>
    </submittedName>
</protein>
<organism evidence="1 2">
    <name type="scientific">Pseudomonas asiatica</name>
    <dbReference type="NCBI Taxonomy" id="2219225"/>
    <lineage>
        <taxon>Bacteria</taxon>
        <taxon>Pseudomonadati</taxon>
        <taxon>Pseudomonadota</taxon>
        <taxon>Gammaproteobacteria</taxon>
        <taxon>Pseudomonadales</taxon>
        <taxon>Pseudomonadaceae</taxon>
        <taxon>Pseudomonas</taxon>
    </lineage>
</organism>
<evidence type="ECO:0000313" key="2">
    <source>
        <dbReference type="Proteomes" id="UP001150678"/>
    </source>
</evidence>